<feature type="coiled-coil region" evidence="1">
    <location>
        <begin position="1218"/>
        <end position="1277"/>
    </location>
</feature>
<feature type="coiled-coil region" evidence="1">
    <location>
        <begin position="1355"/>
        <end position="1442"/>
    </location>
</feature>
<dbReference type="Proteomes" id="UP001211065">
    <property type="component" value="Unassembled WGS sequence"/>
</dbReference>
<feature type="coiled-coil region" evidence="1">
    <location>
        <begin position="3"/>
        <end position="68"/>
    </location>
</feature>
<feature type="coiled-coil region" evidence="1">
    <location>
        <begin position="1634"/>
        <end position="1760"/>
    </location>
</feature>
<feature type="coiled-coil region" evidence="1">
    <location>
        <begin position="1547"/>
        <end position="1602"/>
    </location>
</feature>
<gene>
    <name evidence="2" type="ORF">HK099_001183</name>
</gene>
<feature type="coiled-coil region" evidence="1">
    <location>
        <begin position="368"/>
        <end position="416"/>
    </location>
</feature>
<feature type="coiled-coil region" evidence="1">
    <location>
        <begin position="791"/>
        <end position="911"/>
    </location>
</feature>
<feature type="coiled-coil region" evidence="1">
    <location>
        <begin position="171"/>
        <end position="290"/>
    </location>
</feature>
<keyword evidence="3" id="KW-1185">Reference proteome</keyword>
<accession>A0AAD5U3P4</accession>
<reference evidence="2" key="1">
    <citation type="submission" date="2020-05" db="EMBL/GenBank/DDBJ databases">
        <title>Phylogenomic resolution of chytrid fungi.</title>
        <authorList>
            <person name="Stajich J.E."/>
            <person name="Amses K."/>
            <person name="Simmons R."/>
            <person name="Seto K."/>
            <person name="Myers J."/>
            <person name="Bonds A."/>
            <person name="Quandt C.A."/>
            <person name="Barry K."/>
            <person name="Liu P."/>
            <person name="Grigoriev I."/>
            <person name="Longcore J.E."/>
            <person name="James T.Y."/>
        </authorList>
    </citation>
    <scope>NUCLEOTIDE SEQUENCE</scope>
    <source>
        <strain evidence="2">JEL0476</strain>
    </source>
</reference>
<evidence type="ECO:0000256" key="1">
    <source>
        <dbReference type="SAM" id="Coils"/>
    </source>
</evidence>
<sequence>MLTMELKSLLNSQESEINNYLKENSYLNQKNREFEENFYLAIDELEKLKRMNERYKEENELMLEDQKESAQKAIAVLIEKKDLILINDENMEKVEALSKENAKLCLNLEEACKEKKLVEESFLSLNSKFDVTLNELQEKTNFLVEVEGKNVNLCAEIESSRKELESVNFKVSEFAEKNSRLQAENNKLLSEITEKAEECQILKDENSELTKKLKLESENQSKALKGLQENFESKWSDKLDEIKNLEQKNEEYKNAISKLNDGESIFQQKIKQLTAELENSKTIYDDLTSDNNSLKLENAAILKKNDTAETKLKLNLNELEKCKSVSMELKNKNYKINFNNGQLNNDLDLLREEICKRNEMHERLVKEKGEVDFEKQNLETRVKCLEEQLVMRNGSISDLHQQVVQLEKEIQENDTKFQYISKEISRKNEEIIAKDELICDYKLNISRYLERIGVLESNIEKTASDVINTNEGLKIRFEERKAFELEIANLNSELLTREKEIGRLKNSNASLNRDLESYLEENDILQEKINLLSTKLQDNENAKNSLNNLLEEYVSKSKKREENETQLKAEAEKQLLDCEQVYLKLLVESNGELVQKISLLEEEIDTLQHEKKHLTLQIGDLMNDLCSSNSLLAEKENNFKDTTDSAKLRISELQNEKDELSKSIFELNEKVELLKKEKGDMETEYFTINKEVMELKEQLSESTQKNSEISAEINAMMLKNQAESNAGRENLESLNQTVEDLRSCNNALSSKVESLTLKSQENDVLKMKFAKLEKDFDTVSVEKANLIKDLETKHFMELNSVQQNLERLNEELVKSQLSYQDLKNEFNNLQSLNSTEIQRLLGELKLMTEQVNLLESENKNLLDELNTLKASQLQVYFMLMMYCHANNAKEKNISSNEVNNLAAQLELIESEKGLLLANIDSLNSQLFVEREHWTTSKVEMEEKLSFLESKNCDILTKNENQKVEYETVIQELNQLKSESKASVREMHILEEELIMLKLSKAEAETDFKNKIQVISSQLDEAKEAKLQADVELNSKNRELKKLREEIENLSKLMDVLKSSGSDSEKLDQKLKLLEQQLASKEQETCCLESKLKTEGNIKKKMEIYHKTLKESIKNSEEEIAGLKTSNTLLEEKLANEISYIQNNNAELKAEVVEKESAFVLLTESYDELYSQNSKLIKENEDLEFFKMKNEASIPDLKAKVDLLQSEIKSLNGIIIDHVNCLNQKNVLLEEKAAELNKANDAFNEHVSNLEAKLSNNLKNLEDEILEKSKEMHTEKKSVEICNAEILQLKNLLDDKDKDLLKEAESVRELQSKLDKNVIEVEELKNLLAARDLEINEKKNLIADFELNSFQKKSLLEDLETINERRISEIGSLEEKLIQKDEAEKTLKESYRKLELNLGTLQLELEKEKDKTHSVAEKQFEVIDELKKKLSAVENENFLLTESIKTFITDKDASKLELTQITARNALRSAEEQEKVLQFIDSKLSDILGIPIERNSAENLTKSHIEAKLNSLTELRESFCSKVLNLQQQMLDEKKIWEDIFKKYEKKCNSWNQGLNDVKLNVKELKREKSNLKKEKFLLNKENAELKMEISEKEKAISEQKSQFLILKNKFKETSAKISNSGGGLITSDDVIYIREENLKQVKNYELEISTLKNQALIEKEGAEERVKELLKENRELINKNELCKRKINFLEEIRKNSLPELSNNSFHNDSHLLQNEKLKQDLTQRDMKLQQLESKIEQFTKQATKLIKESEKLKQQLKRRDKLSNFVNNTITQFQGLYLRKDKINEALFNEKAQMLHMNFVKYGEKLNQDILKSAIEVK</sequence>
<comment type="caution">
    <text evidence="2">The sequence shown here is derived from an EMBL/GenBank/DDBJ whole genome shotgun (WGS) entry which is preliminary data.</text>
</comment>
<organism evidence="2 3">
    <name type="scientific">Clydaea vesicula</name>
    <dbReference type="NCBI Taxonomy" id="447962"/>
    <lineage>
        <taxon>Eukaryota</taxon>
        <taxon>Fungi</taxon>
        <taxon>Fungi incertae sedis</taxon>
        <taxon>Chytridiomycota</taxon>
        <taxon>Chytridiomycota incertae sedis</taxon>
        <taxon>Chytridiomycetes</taxon>
        <taxon>Lobulomycetales</taxon>
        <taxon>Lobulomycetaceae</taxon>
        <taxon>Clydaea</taxon>
    </lineage>
</organism>
<feature type="coiled-coil region" evidence="1">
    <location>
        <begin position="955"/>
        <end position="1150"/>
    </location>
</feature>
<evidence type="ECO:0000313" key="3">
    <source>
        <dbReference type="Proteomes" id="UP001211065"/>
    </source>
</evidence>
<dbReference type="EMBL" id="JADGJW010000131">
    <property type="protein sequence ID" value="KAJ3223410.1"/>
    <property type="molecule type" value="Genomic_DNA"/>
</dbReference>
<proteinExistence type="predicted"/>
<protein>
    <submittedName>
        <fullName evidence="2">Uncharacterized protein</fullName>
    </submittedName>
</protein>
<keyword evidence="1" id="KW-0175">Coiled coil</keyword>
<evidence type="ECO:0000313" key="2">
    <source>
        <dbReference type="EMBL" id="KAJ3223410.1"/>
    </source>
</evidence>
<name>A0AAD5U3P4_9FUNG</name>
<feature type="coiled-coil region" evidence="1">
    <location>
        <begin position="480"/>
        <end position="566"/>
    </location>
</feature>
<feature type="coiled-coil region" evidence="1">
    <location>
        <begin position="590"/>
        <end position="751"/>
    </location>
</feature>